<feature type="region of interest" description="Disordered" evidence="1">
    <location>
        <begin position="1"/>
        <end position="61"/>
    </location>
</feature>
<organism evidence="2 3">
    <name type="scientific">Portunus trituberculatus</name>
    <name type="common">Swimming crab</name>
    <name type="synonym">Neptunus trituberculatus</name>
    <dbReference type="NCBI Taxonomy" id="210409"/>
    <lineage>
        <taxon>Eukaryota</taxon>
        <taxon>Metazoa</taxon>
        <taxon>Ecdysozoa</taxon>
        <taxon>Arthropoda</taxon>
        <taxon>Crustacea</taxon>
        <taxon>Multicrustacea</taxon>
        <taxon>Malacostraca</taxon>
        <taxon>Eumalacostraca</taxon>
        <taxon>Eucarida</taxon>
        <taxon>Decapoda</taxon>
        <taxon>Pleocyemata</taxon>
        <taxon>Brachyura</taxon>
        <taxon>Eubrachyura</taxon>
        <taxon>Portunoidea</taxon>
        <taxon>Portunidae</taxon>
        <taxon>Portuninae</taxon>
        <taxon>Portunus</taxon>
    </lineage>
</organism>
<evidence type="ECO:0000313" key="3">
    <source>
        <dbReference type="Proteomes" id="UP000324222"/>
    </source>
</evidence>
<accession>A0A5B7GPS7</accession>
<proteinExistence type="predicted"/>
<name>A0A5B7GPS7_PORTR</name>
<protein>
    <submittedName>
        <fullName evidence="2">Uncharacterized protein</fullName>
    </submittedName>
</protein>
<evidence type="ECO:0000256" key="1">
    <source>
        <dbReference type="SAM" id="MobiDB-lite"/>
    </source>
</evidence>
<keyword evidence="3" id="KW-1185">Reference proteome</keyword>
<dbReference type="Proteomes" id="UP000324222">
    <property type="component" value="Unassembled WGS sequence"/>
</dbReference>
<evidence type="ECO:0000313" key="2">
    <source>
        <dbReference type="EMBL" id="MPC59573.1"/>
    </source>
</evidence>
<dbReference type="AlphaFoldDB" id="A0A5B7GPS7"/>
<gene>
    <name evidence="2" type="ORF">E2C01_053597</name>
</gene>
<feature type="compositionally biased region" description="Basic and acidic residues" evidence="1">
    <location>
        <begin position="21"/>
        <end position="34"/>
    </location>
</feature>
<comment type="caution">
    <text evidence="2">The sequence shown here is derived from an EMBL/GenBank/DDBJ whole genome shotgun (WGS) entry which is preliminary data.</text>
</comment>
<reference evidence="2 3" key="1">
    <citation type="submission" date="2019-05" db="EMBL/GenBank/DDBJ databases">
        <title>Another draft genome of Portunus trituberculatus and its Hox gene families provides insights of decapod evolution.</title>
        <authorList>
            <person name="Jeong J.-H."/>
            <person name="Song I."/>
            <person name="Kim S."/>
            <person name="Choi T."/>
            <person name="Kim D."/>
            <person name="Ryu S."/>
            <person name="Kim W."/>
        </authorList>
    </citation>
    <scope>NUCLEOTIDE SEQUENCE [LARGE SCALE GENOMIC DNA]</scope>
    <source>
        <tissue evidence="2">Muscle</tissue>
    </source>
</reference>
<dbReference type="EMBL" id="VSRR010016679">
    <property type="protein sequence ID" value="MPC59573.1"/>
    <property type="molecule type" value="Genomic_DNA"/>
</dbReference>
<sequence length="250" mass="27347">MMSGGDAYLSGGTAIGGAQVRNERSIREEGETEQRAGGGHGWRPRDSPATQVTEPEVKVWPRKHFSRESSHFPPLGISSACCEGLQKHFSVNAHHLIATLMCFPKPDASLPGRTGLHDSVREETVTGGKERWPCLWAGSGWRGQGGTGRRGDSNNLPVTYRWRFTRFALIKPLLGAAVRAGRGAVLGLGAADSRRPLHRPLYSLDLWLIVFWSLGAPRQVTKVALWPMDATTPIPAIFLLHSPLSRPSLF</sequence>